<evidence type="ECO:0000259" key="2">
    <source>
        <dbReference type="PROSITE" id="PS50151"/>
    </source>
</evidence>
<organism evidence="3 4">
    <name type="scientific">Marinicrinis sediminis</name>
    <dbReference type="NCBI Taxonomy" id="1652465"/>
    <lineage>
        <taxon>Bacteria</taxon>
        <taxon>Bacillati</taxon>
        <taxon>Bacillota</taxon>
        <taxon>Bacilli</taxon>
        <taxon>Bacillales</taxon>
        <taxon>Paenibacillaceae</taxon>
    </lineage>
</organism>
<dbReference type="RefSeq" id="WP_379930069.1">
    <property type="nucleotide sequence ID" value="NZ_JBHUMM010000038.1"/>
</dbReference>
<name>A0ABW5RD07_9BACL</name>
<sequence>MVCQECGSRPASLHFTKIINGEKTEYHLCEVCARERGDKIPGAPNGFSIHNLLSGLLDFEPSNSAFSKTEQPLRCETCGLTYSQFGKIGRFGCSDCYKYFAARLDPVFRRVHGTTTHAGKVPARSGGKIKYRREIDQLKERLHQKIEQEEFEQAAELRDQIRELERKISGM</sequence>
<feature type="domain" description="UVR" evidence="2">
    <location>
        <begin position="132"/>
        <end position="167"/>
    </location>
</feature>
<dbReference type="InterPro" id="IPR001943">
    <property type="entry name" value="UVR_dom"/>
</dbReference>
<dbReference type="EMBL" id="JBHUMM010000038">
    <property type="protein sequence ID" value="MFD2672504.1"/>
    <property type="molecule type" value="Genomic_DNA"/>
</dbReference>
<protein>
    <submittedName>
        <fullName evidence="3">UvrB/UvrC motif-containing protein</fullName>
    </submittedName>
</protein>
<evidence type="ECO:0000313" key="3">
    <source>
        <dbReference type="EMBL" id="MFD2672504.1"/>
    </source>
</evidence>
<proteinExistence type="predicted"/>
<dbReference type="PIRSF" id="PIRSF015034">
    <property type="entry name" value="YacH"/>
    <property type="match status" value="1"/>
</dbReference>
<dbReference type="PROSITE" id="PS50151">
    <property type="entry name" value="UVR"/>
    <property type="match status" value="1"/>
</dbReference>
<dbReference type="Gene3D" id="4.10.860.10">
    <property type="entry name" value="UVR domain"/>
    <property type="match status" value="1"/>
</dbReference>
<reference evidence="4" key="1">
    <citation type="journal article" date="2019" name="Int. J. Syst. Evol. Microbiol.">
        <title>The Global Catalogue of Microorganisms (GCM) 10K type strain sequencing project: providing services to taxonomists for standard genome sequencing and annotation.</title>
        <authorList>
            <consortium name="The Broad Institute Genomics Platform"/>
            <consortium name="The Broad Institute Genome Sequencing Center for Infectious Disease"/>
            <person name="Wu L."/>
            <person name="Ma J."/>
        </authorList>
    </citation>
    <scope>NUCLEOTIDE SEQUENCE [LARGE SCALE GENOMIC DNA]</scope>
    <source>
        <strain evidence="4">KCTC 33676</strain>
    </source>
</reference>
<comment type="caution">
    <text evidence="3">The sequence shown here is derived from an EMBL/GenBank/DDBJ whole genome shotgun (WGS) entry which is preliminary data.</text>
</comment>
<keyword evidence="1" id="KW-0175">Coiled coil</keyword>
<evidence type="ECO:0000256" key="1">
    <source>
        <dbReference type="SAM" id="Coils"/>
    </source>
</evidence>
<dbReference type="PANTHER" id="PTHR38430">
    <property type="entry name" value="PROTEIN-ARGININE KINASE ACTIVATOR PROTEIN"/>
    <property type="match status" value="1"/>
</dbReference>
<keyword evidence="4" id="KW-1185">Reference proteome</keyword>
<dbReference type="Pfam" id="PF02151">
    <property type="entry name" value="UVR"/>
    <property type="match status" value="1"/>
</dbReference>
<accession>A0ABW5RD07</accession>
<dbReference type="SUPFAM" id="SSF46600">
    <property type="entry name" value="C-terminal UvrC-binding domain of UvrB"/>
    <property type="match status" value="1"/>
</dbReference>
<dbReference type="Proteomes" id="UP001597497">
    <property type="component" value="Unassembled WGS sequence"/>
</dbReference>
<evidence type="ECO:0000313" key="4">
    <source>
        <dbReference type="Proteomes" id="UP001597497"/>
    </source>
</evidence>
<feature type="coiled-coil region" evidence="1">
    <location>
        <begin position="128"/>
        <end position="167"/>
    </location>
</feature>
<dbReference type="PANTHER" id="PTHR38430:SF1">
    <property type="entry name" value="PROTEIN-ARGININE KINASE ACTIVATOR PROTEIN"/>
    <property type="match status" value="1"/>
</dbReference>
<dbReference type="InterPro" id="IPR036876">
    <property type="entry name" value="UVR_dom_sf"/>
</dbReference>
<dbReference type="InterPro" id="IPR025542">
    <property type="entry name" value="YacH"/>
</dbReference>
<gene>
    <name evidence="3" type="ORF">ACFSUC_13100</name>
</gene>